<dbReference type="Proteomes" id="UP000241618">
    <property type="component" value="Unassembled WGS sequence"/>
</dbReference>
<keyword evidence="3" id="KW-1185">Reference proteome</keyword>
<dbReference type="RefSeq" id="WP_107190683.1">
    <property type="nucleotide sequence ID" value="NZ_PYMN01000018.1"/>
</dbReference>
<evidence type="ECO:0000313" key="2">
    <source>
        <dbReference type="EMBL" id="PSU51323.1"/>
    </source>
</evidence>
<dbReference type="InterPro" id="IPR010037">
    <property type="entry name" value="FkbH_domain"/>
</dbReference>
<evidence type="ECO:0000313" key="4">
    <source>
        <dbReference type="Proteomes" id="UP000241618"/>
    </source>
</evidence>
<sequence>MYQLEVLSDQDLQQAICLPDEVRQAFVSGQTVIDHCVKYSVLQWEEHCTECAMPACYKTCELYQPRRDGHCRRFINGIVPLHIPQRKSPVVQVDFKQWGALMATSYIGVIAPEQAEIIDNKAAVVESVAQRGQWLDGLSIAGRRGIVARMATRYKNHLSQTINPSPYFDAFMVEIYSPQVIDMSIVIRATTGVMNKTPFQYRLKKPAGYHQIMIPFIDIVPYVDFQTMHFINIIPNRNEDDQTTPITVIFGFVGFIQQSPQVDNDKVLAVSVNHKPIKVLIWDLDNTLWKGVLVEDGESGVQLRQGVVEIIKTLDARGIVNSIASKNDHNRVWAHLNTLGIAEYFIFSEIHWQPKSQSIQRIAENFNVAIDTIAFIDDSAFERNEVKAIHPQVRIFKDDDYFRLIDLTVFNPQTSVESGLRRSFYAAQQQRSTVRSGFDGQYFDFIKASHIELSVGLAQLSSLDRVHELVQRTNQMNFSATRYDRDRLTELINDPLVATLFLTAKDKFGDYGTVGVCIIDIQRQRVIDLMFSCRIQSKRVEHAFLEWLLDTAYLSGWKRLQVEYKPTAKNSQSAAVFSDLEFKQISQFQGVMIYSKPTTTKHIGDGLITISAPNITFTDC</sequence>
<dbReference type="AlphaFoldDB" id="A0A2T3JQG8"/>
<name>A0A2T3JQG8_PHOPO</name>
<dbReference type="InterPro" id="IPR036412">
    <property type="entry name" value="HAD-like_sf"/>
</dbReference>
<dbReference type="EMBL" id="PYMP01000011">
    <property type="protein sequence ID" value="PSU51323.1"/>
    <property type="molecule type" value="Genomic_DNA"/>
</dbReference>
<dbReference type="Pfam" id="PF00702">
    <property type="entry name" value="Hydrolase"/>
    <property type="match status" value="1"/>
</dbReference>
<dbReference type="EMBL" id="PYMO01000001">
    <property type="protein sequence ID" value="PSU27177.1"/>
    <property type="molecule type" value="Genomic_DNA"/>
</dbReference>
<dbReference type="InterPro" id="IPR010033">
    <property type="entry name" value="HAD_SF_ppase_IIIC"/>
</dbReference>
<evidence type="ECO:0000313" key="1">
    <source>
        <dbReference type="EMBL" id="PSU27177.1"/>
    </source>
</evidence>
<reference evidence="3 4" key="1">
    <citation type="submission" date="2018-03" db="EMBL/GenBank/DDBJ databases">
        <title>Whole genome sequencing of Histamine producing bacteria.</title>
        <authorList>
            <person name="Butler K."/>
        </authorList>
    </citation>
    <scope>NUCLEOTIDE SEQUENCE [LARGE SCALE GENOMIC DNA]</scope>
    <source>
        <strain evidence="2 4">FS-6.1</strain>
        <strain evidence="1 3">FS-6.2</strain>
    </source>
</reference>
<dbReference type="SUPFAM" id="SSF56784">
    <property type="entry name" value="HAD-like"/>
    <property type="match status" value="1"/>
</dbReference>
<evidence type="ECO:0000313" key="3">
    <source>
        <dbReference type="Proteomes" id="UP000241405"/>
    </source>
</evidence>
<gene>
    <name evidence="2" type="ORF">C9J18_12800</name>
    <name evidence="1" type="ORF">CTM96_00115</name>
</gene>
<dbReference type="InterPro" id="IPR023214">
    <property type="entry name" value="HAD_sf"/>
</dbReference>
<dbReference type="Gene3D" id="3.40.50.1000">
    <property type="entry name" value="HAD superfamily/HAD-like"/>
    <property type="match status" value="1"/>
</dbReference>
<dbReference type="NCBIfam" id="TIGR01686">
    <property type="entry name" value="FkbH"/>
    <property type="match status" value="1"/>
</dbReference>
<dbReference type="NCBIfam" id="TIGR01681">
    <property type="entry name" value="HAD-SF-IIIC"/>
    <property type="match status" value="1"/>
</dbReference>
<proteinExistence type="predicted"/>
<accession>A0A2T3JQG8</accession>
<comment type="caution">
    <text evidence="2">The sequence shown here is derived from an EMBL/GenBank/DDBJ whole genome shotgun (WGS) entry which is preliminary data.</text>
</comment>
<dbReference type="Proteomes" id="UP000241405">
    <property type="component" value="Unassembled WGS sequence"/>
</dbReference>
<organism evidence="2 4">
    <name type="scientific">Photobacterium phosphoreum</name>
    <dbReference type="NCBI Taxonomy" id="659"/>
    <lineage>
        <taxon>Bacteria</taxon>
        <taxon>Pseudomonadati</taxon>
        <taxon>Pseudomonadota</taxon>
        <taxon>Gammaproteobacteria</taxon>
        <taxon>Vibrionales</taxon>
        <taxon>Vibrionaceae</taxon>
        <taxon>Photobacterium</taxon>
    </lineage>
</organism>
<protein>
    <submittedName>
        <fullName evidence="2">FkbH like protein</fullName>
    </submittedName>
</protein>